<dbReference type="InterPro" id="IPR000683">
    <property type="entry name" value="Gfo/Idh/MocA-like_OxRdtase_N"/>
</dbReference>
<dbReference type="Gene3D" id="3.40.50.720">
    <property type="entry name" value="NAD(P)-binding Rossmann-like Domain"/>
    <property type="match status" value="1"/>
</dbReference>
<dbReference type="PANTHER" id="PTHR22604">
    <property type="entry name" value="OXIDOREDUCTASES"/>
    <property type="match status" value="1"/>
</dbReference>
<name>A0A917EAD7_9FLAO</name>
<dbReference type="Gene3D" id="3.30.360.10">
    <property type="entry name" value="Dihydrodipicolinate Reductase, domain 2"/>
    <property type="match status" value="1"/>
</dbReference>
<reference evidence="5 6" key="1">
    <citation type="journal article" date="2014" name="Int. J. Syst. Evol. Microbiol.">
        <title>Complete genome sequence of Corynebacterium casei LMG S-19264T (=DSM 44701T), isolated from a smear-ripened cheese.</title>
        <authorList>
            <consortium name="US DOE Joint Genome Institute (JGI-PGF)"/>
            <person name="Walter F."/>
            <person name="Albersmeier A."/>
            <person name="Kalinowski J."/>
            <person name="Ruckert C."/>
        </authorList>
    </citation>
    <scope>NUCLEOTIDE SEQUENCE [LARGE SCALE GENOMIC DNA]</scope>
    <source>
        <strain evidence="5 6">CGMCC 1.12925</strain>
    </source>
</reference>
<dbReference type="RefSeq" id="WP_188406742.1">
    <property type="nucleotide sequence ID" value="NZ_BMGL01000011.1"/>
</dbReference>
<evidence type="ECO:0000256" key="1">
    <source>
        <dbReference type="ARBA" id="ARBA00010928"/>
    </source>
</evidence>
<dbReference type="GO" id="GO:0016491">
    <property type="term" value="F:oxidoreductase activity"/>
    <property type="evidence" value="ECO:0007669"/>
    <property type="project" value="UniProtKB-KW"/>
</dbReference>
<dbReference type="Proteomes" id="UP000599688">
    <property type="component" value="Unassembled WGS sequence"/>
</dbReference>
<sequence length="324" mass="36664">MKKLNWGIIGLGKMAQVFAEDLVGVEACQLYAVASRSQEKANQFAYQFQAKKAYASYTKLIEDKEVNIIYIATPHAFHFEWAMKCLQAKKHVLCEKPMCLNLNQTQTLINEAKAQNCFLMEGIWTRFMPSTKKLLELLQKSKIGRLISVEADFGFKPKYDENSRLFNKALGGGSLLDIGIYPVFLSLLCLGKPNDIIALARKAPTQVDASCHMLFNYATGGKANLKSTFENTTPSEAELFGTKGSIKLHSRFHQCELMEIYDENRNSTEKIELPYQGNGYIHEIEEVNSCIKKGKIESDLLPLKFSLDLAETLDFIKKEIKLTY</sequence>
<gene>
    <name evidence="5" type="ORF">GCM10010831_20290</name>
</gene>
<feature type="domain" description="GFO/IDH/MocA-like oxidoreductase" evidence="4">
    <location>
        <begin position="133"/>
        <end position="246"/>
    </location>
</feature>
<accession>A0A917EAD7</accession>
<keyword evidence="2" id="KW-0560">Oxidoreductase</keyword>
<evidence type="ECO:0000313" key="5">
    <source>
        <dbReference type="EMBL" id="GGE19059.1"/>
    </source>
</evidence>
<feature type="domain" description="Gfo/Idh/MocA-like oxidoreductase N-terminal" evidence="3">
    <location>
        <begin position="4"/>
        <end position="122"/>
    </location>
</feature>
<dbReference type="InterPro" id="IPR050984">
    <property type="entry name" value="Gfo/Idh/MocA_domain"/>
</dbReference>
<protein>
    <submittedName>
        <fullName evidence="5">Dehydrogenase</fullName>
    </submittedName>
</protein>
<dbReference type="AlphaFoldDB" id="A0A917EAD7"/>
<organism evidence="5 6">
    <name type="scientific">Psychroflexus salis</name>
    <dbReference type="NCBI Taxonomy" id="1526574"/>
    <lineage>
        <taxon>Bacteria</taxon>
        <taxon>Pseudomonadati</taxon>
        <taxon>Bacteroidota</taxon>
        <taxon>Flavobacteriia</taxon>
        <taxon>Flavobacteriales</taxon>
        <taxon>Flavobacteriaceae</taxon>
        <taxon>Psychroflexus</taxon>
    </lineage>
</organism>
<dbReference type="GO" id="GO:0000166">
    <property type="term" value="F:nucleotide binding"/>
    <property type="evidence" value="ECO:0007669"/>
    <property type="project" value="InterPro"/>
</dbReference>
<dbReference type="PANTHER" id="PTHR22604:SF105">
    <property type="entry name" value="TRANS-1,2-DIHYDROBENZENE-1,2-DIOL DEHYDROGENASE"/>
    <property type="match status" value="1"/>
</dbReference>
<evidence type="ECO:0000256" key="2">
    <source>
        <dbReference type="ARBA" id="ARBA00023002"/>
    </source>
</evidence>
<dbReference type="InterPro" id="IPR036291">
    <property type="entry name" value="NAD(P)-bd_dom_sf"/>
</dbReference>
<proteinExistence type="inferred from homology"/>
<dbReference type="SUPFAM" id="SSF51735">
    <property type="entry name" value="NAD(P)-binding Rossmann-fold domains"/>
    <property type="match status" value="1"/>
</dbReference>
<dbReference type="Pfam" id="PF01408">
    <property type="entry name" value="GFO_IDH_MocA"/>
    <property type="match status" value="1"/>
</dbReference>
<evidence type="ECO:0000259" key="3">
    <source>
        <dbReference type="Pfam" id="PF01408"/>
    </source>
</evidence>
<comment type="similarity">
    <text evidence="1">Belongs to the Gfo/Idh/MocA family.</text>
</comment>
<dbReference type="EMBL" id="BMGL01000011">
    <property type="protein sequence ID" value="GGE19059.1"/>
    <property type="molecule type" value="Genomic_DNA"/>
</dbReference>
<comment type="caution">
    <text evidence="5">The sequence shown here is derived from an EMBL/GenBank/DDBJ whole genome shotgun (WGS) entry which is preliminary data.</text>
</comment>
<evidence type="ECO:0000259" key="4">
    <source>
        <dbReference type="Pfam" id="PF22725"/>
    </source>
</evidence>
<keyword evidence="6" id="KW-1185">Reference proteome</keyword>
<dbReference type="Pfam" id="PF22725">
    <property type="entry name" value="GFO_IDH_MocA_C3"/>
    <property type="match status" value="1"/>
</dbReference>
<dbReference type="InterPro" id="IPR055170">
    <property type="entry name" value="GFO_IDH_MocA-like_dom"/>
</dbReference>
<dbReference type="SUPFAM" id="SSF55347">
    <property type="entry name" value="Glyceraldehyde-3-phosphate dehydrogenase-like, C-terminal domain"/>
    <property type="match status" value="1"/>
</dbReference>
<evidence type="ECO:0000313" key="6">
    <source>
        <dbReference type="Proteomes" id="UP000599688"/>
    </source>
</evidence>